<sequence length="351" mass="36709">MTRTANDLLRTTVRDLAGEAGAPHAFAARALAAGQRRRRLRHTVVSVAAAVLVGVTAAVPYTLTHRHAPAPPAAVAADLGIPPFDPQQAYALPGGARLVGAFRYGSSGDTATLVLPPGSAGYRSISGFTGSLNVAPTGRYALVERLEAEHPHLVEVTTGREWTLPYPIATAAVWSSDGTRLLVTRETGFSVVDPATGQAVDHDIDPGETRCLNRCQFTWLAGGKQVALPQAVARNSEAPQVTGLAIFDAGTGELLRTIPVTAAPLGRDAWSPDGRLVLTLDTGKIGHVSIADAATGRVLGSLPAETAVFRPDGTVLATDRKKVTWYAADGQPIETLTLPDGLAGRQLTFGR</sequence>
<dbReference type="RefSeq" id="WP_189332029.1">
    <property type="nucleotide sequence ID" value="NZ_AP023356.1"/>
</dbReference>
<dbReference type="Proteomes" id="UP000676967">
    <property type="component" value="Chromosome"/>
</dbReference>
<dbReference type="InterPro" id="IPR015943">
    <property type="entry name" value="WD40/YVTN_repeat-like_dom_sf"/>
</dbReference>
<protein>
    <recommendedName>
        <fullName evidence="4">WD40 repeat protein</fullName>
    </recommendedName>
</protein>
<reference evidence="2 3" key="1">
    <citation type="submission" date="2020-08" db="EMBL/GenBank/DDBJ databases">
        <title>Whole genome shotgun sequence of Actinoplanes ianthinogenes NBRC 13996.</title>
        <authorList>
            <person name="Komaki H."/>
            <person name="Tamura T."/>
        </authorList>
    </citation>
    <scope>NUCLEOTIDE SEQUENCE [LARGE SCALE GENOMIC DNA]</scope>
    <source>
        <strain evidence="2 3">NBRC 13996</strain>
    </source>
</reference>
<evidence type="ECO:0000313" key="3">
    <source>
        <dbReference type="Proteomes" id="UP000676967"/>
    </source>
</evidence>
<gene>
    <name evidence="2" type="ORF">Aiant_42560</name>
</gene>
<evidence type="ECO:0000313" key="2">
    <source>
        <dbReference type="EMBL" id="BCJ43599.1"/>
    </source>
</evidence>
<keyword evidence="3" id="KW-1185">Reference proteome</keyword>
<evidence type="ECO:0000256" key="1">
    <source>
        <dbReference type="SAM" id="Phobius"/>
    </source>
</evidence>
<organism evidence="2 3">
    <name type="scientific">Actinoplanes ianthinogenes</name>
    <dbReference type="NCBI Taxonomy" id="122358"/>
    <lineage>
        <taxon>Bacteria</taxon>
        <taxon>Bacillati</taxon>
        <taxon>Actinomycetota</taxon>
        <taxon>Actinomycetes</taxon>
        <taxon>Micromonosporales</taxon>
        <taxon>Micromonosporaceae</taxon>
        <taxon>Actinoplanes</taxon>
    </lineage>
</organism>
<name>A0ABN6CGD8_9ACTN</name>
<evidence type="ECO:0008006" key="4">
    <source>
        <dbReference type="Google" id="ProtNLM"/>
    </source>
</evidence>
<dbReference type="SUPFAM" id="SSF50969">
    <property type="entry name" value="YVTN repeat-like/Quinoprotein amine dehydrogenase"/>
    <property type="match status" value="1"/>
</dbReference>
<keyword evidence="1" id="KW-0472">Membrane</keyword>
<dbReference type="Gene3D" id="2.130.10.10">
    <property type="entry name" value="YVTN repeat-like/Quinoprotein amine dehydrogenase"/>
    <property type="match status" value="1"/>
</dbReference>
<dbReference type="EMBL" id="AP023356">
    <property type="protein sequence ID" value="BCJ43599.1"/>
    <property type="molecule type" value="Genomic_DNA"/>
</dbReference>
<feature type="transmembrane region" description="Helical" evidence="1">
    <location>
        <begin position="44"/>
        <end position="63"/>
    </location>
</feature>
<proteinExistence type="predicted"/>
<keyword evidence="1" id="KW-1133">Transmembrane helix</keyword>
<accession>A0ABN6CGD8</accession>
<keyword evidence="1" id="KW-0812">Transmembrane</keyword>
<dbReference type="InterPro" id="IPR011044">
    <property type="entry name" value="Quino_amine_DH_bsu"/>
</dbReference>